<organism evidence="2 3">
    <name type="scientific">Alicyclobacillus fodiniaquatilis</name>
    <dbReference type="NCBI Taxonomy" id="1661150"/>
    <lineage>
        <taxon>Bacteria</taxon>
        <taxon>Bacillati</taxon>
        <taxon>Bacillota</taxon>
        <taxon>Bacilli</taxon>
        <taxon>Bacillales</taxon>
        <taxon>Alicyclobacillaceae</taxon>
        <taxon>Alicyclobacillus</taxon>
    </lineage>
</organism>
<comment type="caution">
    <text evidence="2">The sequence shown here is derived from an EMBL/GenBank/DDBJ whole genome shotgun (WGS) entry which is preliminary data.</text>
</comment>
<evidence type="ECO:0000313" key="3">
    <source>
        <dbReference type="Proteomes" id="UP001597079"/>
    </source>
</evidence>
<sequence>MAQTTPASRVLQIQLQSGTLANGEPKVQKQNFANVVTDAADDDLLAVGQAIAALFSEPLIQIARVDTTVITAASSGNQ</sequence>
<accession>A0ABW4JCH7</accession>
<gene>
    <name evidence="2" type="ORF">ACFSB2_02785</name>
</gene>
<proteinExistence type="predicted"/>
<evidence type="ECO:0000259" key="1">
    <source>
        <dbReference type="Pfam" id="PF07872"/>
    </source>
</evidence>
<dbReference type="InterPro" id="IPR012454">
    <property type="entry name" value="DUF1659"/>
</dbReference>
<keyword evidence="3" id="KW-1185">Reference proteome</keyword>
<protein>
    <submittedName>
        <fullName evidence="2">DUF1659 domain-containing protein</fullName>
    </submittedName>
</protein>
<feature type="domain" description="DUF1659" evidence="1">
    <location>
        <begin position="3"/>
        <end position="71"/>
    </location>
</feature>
<evidence type="ECO:0000313" key="2">
    <source>
        <dbReference type="EMBL" id="MFD1673635.1"/>
    </source>
</evidence>
<dbReference type="EMBL" id="JBHUCX010000009">
    <property type="protein sequence ID" value="MFD1673635.1"/>
    <property type="molecule type" value="Genomic_DNA"/>
</dbReference>
<dbReference type="Proteomes" id="UP001597079">
    <property type="component" value="Unassembled WGS sequence"/>
</dbReference>
<dbReference type="Pfam" id="PF07872">
    <property type="entry name" value="DUF1659"/>
    <property type="match status" value="1"/>
</dbReference>
<dbReference type="RefSeq" id="WP_377941105.1">
    <property type="nucleotide sequence ID" value="NZ_JBHUCX010000009.1"/>
</dbReference>
<reference evidence="3" key="1">
    <citation type="journal article" date="2019" name="Int. J. Syst. Evol. Microbiol.">
        <title>The Global Catalogue of Microorganisms (GCM) 10K type strain sequencing project: providing services to taxonomists for standard genome sequencing and annotation.</title>
        <authorList>
            <consortium name="The Broad Institute Genomics Platform"/>
            <consortium name="The Broad Institute Genome Sequencing Center for Infectious Disease"/>
            <person name="Wu L."/>
            <person name="Ma J."/>
        </authorList>
    </citation>
    <scope>NUCLEOTIDE SEQUENCE [LARGE SCALE GENOMIC DNA]</scope>
    <source>
        <strain evidence="3">CGMCC 1.12286</strain>
    </source>
</reference>
<name>A0ABW4JCH7_9BACL</name>